<accession>A0A7C7ZEE2</accession>
<proteinExistence type="predicted"/>
<dbReference type="CDD" id="cd03801">
    <property type="entry name" value="GT4_PimA-like"/>
    <property type="match status" value="1"/>
</dbReference>
<name>A0A7C7ZEE2_9ARCH</name>
<dbReference type="PANTHER" id="PTHR12526">
    <property type="entry name" value="GLYCOSYLTRANSFERASE"/>
    <property type="match status" value="1"/>
</dbReference>
<dbReference type="SUPFAM" id="SSF53756">
    <property type="entry name" value="UDP-Glycosyltransferase/glycogen phosphorylase"/>
    <property type="match status" value="1"/>
</dbReference>
<dbReference type="AlphaFoldDB" id="A0A7C7ZEE2"/>
<dbReference type="Pfam" id="PF13439">
    <property type="entry name" value="Glyco_transf_4"/>
    <property type="match status" value="1"/>
</dbReference>
<reference evidence="3" key="1">
    <citation type="journal article" date="2019" name="bioRxiv">
        <title>Genome diversification in globally distributed novel marine Proteobacteria is linked to environmental adaptation.</title>
        <authorList>
            <person name="Zhou Z."/>
            <person name="Tran P.Q."/>
            <person name="Kieft K."/>
            <person name="Anantharaman K."/>
        </authorList>
    </citation>
    <scope>NUCLEOTIDE SEQUENCE [LARGE SCALE GENOMIC DNA]</scope>
</reference>
<sequence>MRVLMVAPSVRVPDTLGQTLHQLALAEGLVAQGVAVTLLCRCGTARSENGVQLEPVPDRGLPGERLLFTRLAAVRVRELLGAGGYDLVHDRGYLFAGAGVREAAQAGVPSVLQIDDNWLRSETTASRLARTWPYLEAARRSCREQVSLATGGFAVSRTLRQQAAHWHPDATGFAAIQNGYESERFVPGTKPLGIRERLGLDGPLAVFVGALGPWHGTDELLALARALPQLAVVIAGGGYGLALPELPNLHHVGRLERADVPRLLAEADLGLAPYPARDYGFSPLKIFEYMGCRLPVVATALPSVREATAGNALLTPPGEMASGVKRLLDSPGLMKRLGAAGHAFALRERTWERTVTRTLELYARFV</sequence>
<keyword evidence="2" id="KW-0808">Transferase</keyword>
<evidence type="ECO:0000313" key="2">
    <source>
        <dbReference type="EMBL" id="HIG63981.1"/>
    </source>
</evidence>
<dbReference type="Pfam" id="PF13692">
    <property type="entry name" value="Glyco_trans_1_4"/>
    <property type="match status" value="1"/>
</dbReference>
<dbReference type="Proteomes" id="UP000589516">
    <property type="component" value="Unassembled WGS sequence"/>
</dbReference>
<protein>
    <submittedName>
        <fullName evidence="2">Glycosyltransferase</fullName>
    </submittedName>
</protein>
<comment type="caution">
    <text evidence="2">The sequence shown here is derived from an EMBL/GenBank/DDBJ whole genome shotgun (WGS) entry which is preliminary data.</text>
</comment>
<dbReference type="EMBL" id="DUAV01000034">
    <property type="protein sequence ID" value="HIG63981.1"/>
    <property type="molecule type" value="Genomic_DNA"/>
</dbReference>
<organism evidence="2 3">
    <name type="scientific">Marine Group III euryarchaeote</name>
    <dbReference type="NCBI Taxonomy" id="2173149"/>
    <lineage>
        <taxon>Archaea</taxon>
        <taxon>Methanobacteriati</taxon>
        <taxon>Thermoplasmatota</taxon>
        <taxon>Thermoplasmata</taxon>
        <taxon>Candidatus Thermoprofundales</taxon>
    </lineage>
</organism>
<evidence type="ECO:0000259" key="1">
    <source>
        <dbReference type="Pfam" id="PF13439"/>
    </source>
</evidence>
<dbReference type="GO" id="GO:0016740">
    <property type="term" value="F:transferase activity"/>
    <property type="evidence" value="ECO:0007669"/>
    <property type="project" value="UniProtKB-KW"/>
</dbReference>
<gene>
    <name evidence="2" type="ORF">EYQ16_05665</name>
</gene>
<dbReference type="InterPro" id="IPR028098">
    <property type="entry name" value="Glyco_trans_4-like_N"/>
</dbReference>
<evidence type="ECO:0000313" key="3">
    <source>
        <dbReference type="Proteomes" id="UP000589516"/>
    </source>
</evidence>
<dbReference type="Gene3D" id="3.40.50.2000">
    <property type="entry name" value="Glycogen Phosphorylase B"/>
    <property type="match status" value="2"/>
</dbReference>
<feature type="domain" description="Glycosyltransferase subfamily 4-like N-terminal" evidence="1">
    <location>
        <begin position="17"/>
        <end position="184"/>
    </location>
</feature>